<dbReference type="GO" id="GO:0032367">
    <property type="term" value="P:intracellular cholesterol transport"/>
    <property type="evidence" value="ECO:0007669"/>
    <property type="project" value="InterPro"/>
</dbReference>
<evidence type="ECO:0000256" key="6">
    <source>
        <dbReference type="SAM" id="SignalP"/>
    </source>
</evidence>
<sequence length="147" mass="16136">MKVLVCLFALFVAANCSIIQTRPCAGDKSQSELISVAIEPCESGNCVLHKGSEASIIIKMKPKSDITSLTTEVKGKIGIYIPFPLQNPDACATAGLTCPLKAGQEVTYKFSLPVSKYYPSLSLVVRWRLFDQNKNTQICFEFPTELQ</sequence>
<dbReference type="InterPro" id="IPR003172">
    <property type="entry name" value="ML_dom"/>
</dbReference>
<dbReference type="InterPro" id="IPR014756">
    <property type="entry name" value="Ig_E-set"/>
</dbReference>
<dbReference type="OrthoDB" id="5965801at2759"/>
<dbReference type="InterPro" id="IPR033916">
    <property type="entry name" value="ML_Npc2-like"/>
</dbReference>
<comment type="subcellular location">
    <subcellularLocation>
        <location evidence="1">Secreted</location>
    </subcellularLocation>
</comment>
<evidence type="ECO:0000256" key="3">
    <source>
        <dbReference type="ARBA" id="ARBA00022525"/>
    </source>
</evidence>
<protein>
    <recommendedName>
        <fullName evidence="7">MD-2-related lipid-recognition domain-containing protein</fullName>
    </recommendedName>
</protein>
<feature type="signal peptide" evidence="6">
    <location>
        <begin position="1"/>
        <end position="16"/>
    </location>
</feature>
<dbReference type="InterPro" id="IPR039670">
    <property type="entry name" value="NPC2-like"/>
</dbReference>
<keyword evidence="9" id="KW-1185">Reference proteome</keyword>
<evidence type="ECO:0000313" key="9">
    <source>
        <dbReference type="Proteomes" id="UP000594262"/>
    </source>
</evidence>
<keyword evidence="4 6" id="KW-0732">Signal</keyword>
<accession>A0A7M5WW10</accession>
<comment type="similarity">
    <text evidence="2">Belongs to the NPC2 family.</text>
</comment>
<dbReference type="PANTHER" id="PTHR11306">
    <property type="entry name" value="NIEMANN PICK TYPE C2 PROTEIN NPC2-RELATED"/>
    <property type="match status" value="1"/>
</dbReference>
<evidence type="ECO:0000256" key="4">
    <source>
        <dbReference type="ARBA" id="ARBA00022729"/>
    </source>
</evidence>
<proteinExistence type="inferred from homology"/>
<dbReference type="Gene3D" id="2.60.40.770">
    <property type="match status" value="1"/>
</dbReference>
<evidence type="ECO:0000256" key="1">
    <source>
        <dbReference type="ARBA" id="ARBA00004613"/>
    </source>
</evidence>
<dbReference type="SUPFAM" id="SSF81296">
    <property type="entry name" value="E set domains"/>
    <property type="match status" value="1"/>
</dbReference>
<evidence type="ECO:0000313" key="8">
    <source>
        <dbReference type="EnsemblMetazoa" id="CLYHEMP014050.1"/>
    </source>
</evidence>
<keyword evidence="3" id="KW-0964">Secreted</keyword>
<dbReference type="AlphaFoldDB" id="A0A7M5WW10"/>
<dbReference type="FunFam" id="2.60.40.770:FF:000001">
    <property type="entry name" value="NPC intracellular cholesterol transporter 2"/>
    <property type="match status" value="1"/>
</dbReference>
<dbReference type="CDD" id="cd00916">
    <property type="entry name" value="Npc2_like"/>
    <property type="match status" value="1"/>
</dbReference>
<dbReference type="Pfam" id="PF02221">
    <property type="entry name" value="E1_DerP2_DerF2"/>
    <property type="match status" value="1"/>
</dbReference>
<dbReference type="SMART" id="SM00737">
    <property type="entry name" value="ML"/>
    <property type="match status" value="1"/>
</dbReference>
<reference evidence="8" key="1">
    <citation type="submission" date="2021-01" db="UniProtKB">
        <authorList>
            <consortium name="EnsemblMetazoa"/>
        </authorList>
    </citation>
    <scope>IDENTIFICATION</scope>
</reference>
<name>A0A7M5WW10_9CNID</name>
<dbReference type="GeneID" id="136815754"/>
<dbReference type="RefSeq" id="XP_066928306.1">
    <property type="nucleotide sequence ID" value="XM_067072205.1"/>
</dbReference>
<keyword evidence="5" id="KW-1015">Disulfide bond</keyword>
<feature type="domain" description="MD-2-related lipid-recognition" evidence="7">
    <location>
        <begin position="21"/>
        <end position="144"/>
    </location>
</feature>
<feature type="chain" id="PRO_5029760810" description="MD-2-related lipid-recognition domain-containing protein" evidence="6">
    <location>
        <begin position="17"/>
        <end position="147"/>
    </location>
</feature>
<evidence type="ECO:0000259" key="7">
    <source>
        <dbReference type="SMART" id="SM00737"/>
    </source>
</evidence>
<evidence type="ECO:0000256" key="2">
    <source>
        <dbReference type="ARBA" id="ARBA00006370"/>
    </source>
</evidence>
<dbReference type="PANTHER" id="PTHR11306:SF68">
    <property type="entry name" value="NPC INTRACELLULAR CHOLESTEROL TRANSPORTER 2"/>
    <property type="match status" value="1"/>
</dbReference>
<dbReference type="EnsemblMetazoa" id="CLYHEMT014050.1">
    <property type="protein sequence ID" value="CLYHEMP014050.1"/>
    <property type="gene ID" value="CLYHEMG014050"/>
</dbReference>
<dbReference type="GO" id="GO:0005576">
    <property type="term" value="C:extracellular region"/>
    <property type="evidence" value="ECO:0007669"/>
    <property type="project" value="UniProtKB-SubCell"/>
</dbReference>
<evidence type="ECO:0000256" key="5">
    <source>
        <dbReference type="ARBA" id="ARBA00023157"/>
    </source>
</evidence>
<organism evidence="8 9">
    <name type="scientific">Clytia hemisphaerica</name>
    <dbReference type="NCBI Taxonomy" id="252671"/>
    <lineage>
        <taxon>Eukaryota</taxon>
        <taxon>Metazoa</taxon>
        <taxon>Cnidaria</taxon>
        <taxon>Hydrozoa</taxon>
        <taxon>Hydroidolina</taxon>
        <taxon>Leptothecata</taxon>
        <taxon>Obeliida</taxon>
        <taxon>Clytiidae</taxon>
        <taxon>Clytia</taxon>
    </lineage>
</organism>
<dbReference type="GO" id="GO:0032934">
    <property type="term" value="F:sterol binding"/>
    <property type="evidence" value="ECO:0007669"/>
    <property type="project" value="InterPro"/>
</dbReference>
<dbReference type="Proteomes" id="UP000594262">
    <property type="component" value="Unplaced"/>
</dbReference>